<reference evidence="1" key="1">
    <citation type="journal article" date="2020" name="Stud. Mycol.">
        <title>101 Dothideomycetes genomes: a test case for predicting lifestyles and emergence of pathogens.</title>
        <authorList>
            <person name="Haridas S."/>
            <person name="Albert R."/>
            <person name="Binder M."/>
            <person name="Bloem J."/>
            <person name="Labutti K."/>
            <person name="Salamov A."/>
            <person name="Andreopoulos B."/>
            <person name="Baker S."/>
            <person name="Barry K."/>
            <person name="Bills G."/>
            <person name="Bluhm B."/>
            <person name="Cannon C."/>
            <person name="Castanera R."/>
            <person name="Culley D."/>
            <person name="Daum C."/>
            <person name="Ezra D."/>
            <person name="Gonzalez J."/>
            <person name="Henrissat B."/>
            <person name="Kuo A."/>
            <person name="Liang C."/>
            <person name="Lipzen A."/>
            <person name="Lutzoni F."/>
            <person name="Magnuson J."/>
            <person name="Mondo S."/>
            <person name="Nolan M."/>
            <person name="Ohm R."/>
            <person name="Pangilinan J."/>
            <person name="Park H.-J."/>
            <person name="Ramirez L."/>
            <person name="Alfaro M."/>
            <person name="Sun H."/>
            <person name="Tritt A."/>
            <person name="Yoshinaga Y."/>
            <person name="Zwiers L.-H."/>
            <person name="Turgeon B."/>
            <person name="Goodwin S."/>
            <person name="Spatafora J."/>
            <person name="Crous P."/>
            <person name="Grigoriev I."/>
        </authorList>
    </citation>
    <scope>NUCLEOTIDE SEQUENCE</scope>
    <source>
        <strain evidence="1">ATCC 200398</strain>
    </source>
</reference>
<accession>A0ACB6RFN7</accession>
<dbReference type="Proteomes" id="UP000799755">
    <property type="component" value="Unassembled WGS sequence"/>
</dbReference>
<keyword evidence="2" id="KW-1185">Reference proteome</keyword>
<gene>
    <name evidence="1" type="ORF">BDR25DRAFT_348346</name>
</gene>
<sequence>MKPTTTPRQPIFILHIMTCLFDMVITTFACIWNAIGIDIGWSFLVMGFDYWGNAAGLTVWLAEVKSYYGELTVAATAGILTELVLDDFDWAITRTINAKLEYPPTPMPMAGDVSVTGSATGSVTGSATSFPGDSTPADNEKQPTETPALPGKLHIVQDDSRFEEPLKKVQTRTDSLHDLGFHHGLFNLDADVLHLLHLFRWSVSLALGICDILESAVWGISWKKEKS</sequence>
<comment type="caution">
    <text evidence="1">The sequence shown here is derived from an EMBL/GenBank/DDBJ whole genome shotgun (WGS) entry which is preliminary data.</text>
</comment>
<name>A0ACB6RFN7_9PLEO</name>
<evidence type="ECO:0000313" key="1">
    <source>
        <dbReference type="EMBL" id="KAF2478064.1"/>
    </source>
</evidence>
<evidence type="ECO:0000313" key="2">
    <source>
        <dbReference type="Proteomes" id="UP000799755"/>
    </source>
</evidence>
<protein>
    <submittedName>
        <fullName evidence="1">Uncharacterized protein</fullName>
    </submittedName>
</protein>
<dbReference type="EMBL" id="MU003492">
    <property type="protein sequence ID" value="KAF2478064.1"/>
    <property type="molecule type" value="Genomic_DNA"/>
</dbReference>
<proteinExistence type="predicted"/>
<organism evidence="1 2">
    <name type="scientific">Lindgomyces ingoldianus</name>
    <dbReference type="NCBI Taxonomy" id="673940"/>
    <lineage>
        <taxon>Eukaryota</taxon>
        <taxon>Fungi</taxon>
        <taxon>Dikarya</taxon>
        <taxon>Ascomycota</taxon>
        <taxon>Pezizomycotina</taxon>
        <taxon>Dothideomycetes</taxon>
        <taxon>Pleosporomycetidae</taxon>
        <taxon>Pleosporales</taxon>
        <taxon>Lindgomycetaceae</taxon>
        <taxon>Lindgomyces</taxon>
    </lineage>
</organism>